<dbReference type="GO" id="GO:0007165">
    <property type="term" value="P:signal transduction"/>
    <property type="evidence" value="ECO:0007669"/>
    <property type="project" value="InterPro"/>
</dbReference>
<keyword evidence="2" id="KW-0677">Repeat</keyword>
<dbReference type="PANTHER" id="PTHR11017">
    <property type="entry name" value="LEUCINE-RICH REPEAT-CONTAINING PROTEIN"/>
    <property type="match status" value="1"/>
</dbReference>
<dbReference type="PANTHER" id="PTHR11017:SF385">
    <property type="entry name" value="DISEASE RESISTANCE PROTEIN (TIR-NBS-LRR CLASS)-RELATED"/>
    <property type="match status" value="1"/>
</dbReference>
<dbReference type="OrthoDB" id="2018313at2759"/>
<keyword evidence="1" id="KW-0433">Leucine-rich repeat</keyword>
<dbReference type="Gene3D" id="3.80.10.10">
    <property type="entry name" value="Ribonuclease Inhibitor"/>
    <property type="match status" value="4"/>
</dbReference>
<dbReference type="Pfam" id="PF23282">
    <property type="entry name" value="WHD_ROQ1"/>
    <property type="match status" value="1"/>
</dbReference>
<evidence type="ECO:0000256" key="3">
    <source>
        <dbReference type="ARBA" id="ARBA00022821"/>
    </source>
</evidence>
<dbReference type="Gene3D" id="3.40.50.10140">
    <property type="entry name" value="Toll/interleukin-1 receptor homology (TIR) domain"/>
    <property type="match status" value="1"/>
</dbReference>
<dbReference type="SUPFAM" id="SSF52200">
    <property type="entry name" value="Toll/Interleukin receptor TIR domain"/>
    <property type="match status" value="1"/>
</dbReference>
<dbReference type="EMBL" id="NKQK01000029">
    <property type="protein sequence ID" value="PSR85034.1"/>
    <property type="molecule type" value="Genomic_DNA"/>
</dbReference>
<dbReference type="InterPro" id="IPR003591">
    <property type="entry name" value="Leu-rich_rpt_typical-subtyp"/>
</dbReference>
<keyword evidence="4" id="KW-0472">Membrane</keyword>
<dbReference type="GO" id="GO:0043531">
    <property type="term" value="F:ADP binding"/>
    <property type="evidence" value="ECO:0007669"/>
    <property type="project" value="InterPro"/>
</dbReference>
<evidence type="ECO:0000313" key="7">
    <source>
        <dbReference type="Proteomes" id="UP000241394"/>
    </source>
</evidence>
<evidence type="ECO:0000256" key="2">
    <source>
        <dbReference type="ARBA" id="ARBA00022737"/>
    </source>
</evidence>
<keyword evidence="4" id="KW-0812">Transmembrane</keyword>
<keyword evidence="4" id="KW-1133">Transmembrane helix</keyword>
<dbReference type="PROSITE" id="PS50104">
    <property type="entry name" value="TIR"/>
    <property type="match status" value="1"/>
</dbReference>
<dbReference type="Proteomes" id="UP000241394">
    <property type="component" value="Chromosome LG29"/>
</dbReference>
<dbReference type="InParanoid" id="A0A2R6P420"/>
<dbReference type="InterPro" id="IPR000157">
    <property type="entry name" value="TIR_dom"/>
</dbReference>
<dbReference type="InterPro" id="IPR044974">
    <property type="entry name" value="Disease_R_plants"/>
</dbReference>
<dbReference type="STRING" id="1590841.A0A2R6P420"/>
<dbReference type="GO" id="GO:0006952">
    <property type="term" value="P:defense response"/>
    <property type="evidence" value="ECO:0007669"/>
    <property type="project" value="UniProtKB-KW"/>
</dbReference>
<dbReference type="SMART" id="SM00255">
    <property type="entry name" value="TIR"/>
    <property type="match status" value="1"/>
</dbReference>
<dbReference type="Pfam" id="PF01582">
    <property type="entry name" value="TIR"/>
    <property type="match status" value="1"/>
</dbReference>
<dbReference type="OMA" id="REWFYEG"/>
<proteinExistence type="predicted"/>
<dbReference type="InterPro" id="IPR042197">
    <property type="entry name" value="Apaf_helical"/>
</dbReference>
<dbReference type="SUPFAM" id="SSF52540">
    <property type="entry name" value="P-loop containing nucleoside triphosphate hydrolases"/>
    <property type="match status" value="1"/>
</dbReference>
<protein>
    <submittedName>
        <fullName evidence="6">Disease resistance protein</fullName>
    </submittedName>
</protein>
<evidence type="ECO:0000259" key="5">
    <source>
        <dbReference type="PROSITE" id="PS50104"/>
    </source>
</evidence>
<gene>
    <name evidence="6" type="ORF">CEY00_Acc33017</name>
</gene>
<dbReference type="Gramene" id="PSR85034">
    <property type="protein sequence ID" value="PSR85034"/>
    <property type="gene ID" value="CEY00_Acc33017"/>
</dbReference>
<keyword evidence="7" id="KW-1185">Reference proteome</keyword>
<dbReference type="InterPro" id="IPR002182">
    <property type="entry name" value="NB-ARC"/>
</dbReference>
<organism evidence="6 7">
    <name type="scientific">Actinidia chinensis var. chinensis</name>
    <name type="common">Chinese soft-hair kiwi</name>
    <dbReference type="NCBI Taxonomy" id="1590841"/>
    <lineage>
        <taxon>Eukaryota</taxon>
        <taxon>Viridiplantae</taxon>
        <taxon>Streptophyta</taxon>
        <taxon>Embryophyta</taxon>
        <taxon>Tracheophyta</taxon>
        <taxon>Spermatophyta</taxon>
        <taxon>Magnoliopsida</taxon>
        <taxon>eudicotyledons</taxon>
        <taxon>Gunneridae</taxon>
        <taxon>Pentapetalae</taxon>
        <taxon>asterids</taxon>
        <taxon>Ericales</taxon>
        <taxon>Actinidiaceae</taxon>
        <taxon>Actinidia</taxon>
    </lineage>
</organism>
<comment type="caution">
    <text evidence="6">The sequence shown here is derived from an EMBL/GenBank/DDBJ whole genome shotgun (WGS) entry which is preliminary data.</text>
</comment>
<dbReference type="InterPro" id="IPR055414">
    <property type="entry name" value="LRR_R13L4/SHOC2-like"/>
</dbReference>
<evidence type="ECO:0000313" key="6">
    <source>
        <dbReference type="EMBL" id="PSR85034.1"/>
    </source>
</evidence>
<reference evidence="7" key="2">
    <citation type="journal article" date="2018" name="BMC Genomics">
        <title>A manually annotated Actinidia chinensis var. chinensis (kiwifruit) genome highlights the challenges associated with draft genomes and gene prediction in plants.</title>
        <authorList>
            <person name="Pilkington S.M."/>
            <person name="Crowhurst R."/>
            <person name="Hilario E."/>
            <person name="Nardozza S."/>
            <person name="Fraser L."/>
            <person name="Peng Y."/>
            <person name="Gunaseelan K."/>
            <person name="Simpson R."/>
            <person name="Tahir J."/>
            <person name="Deroles S.C."/>
            <person name="Templeton K."/>
            <person name="Luo Z."/>
            <person name="Davy M."/>
            <person name="Cheng C."/>
            <person name="McNeilage M."/>
            <person name="Scaglione D."/>
            <person name="Liu Y."/>
            <person name="Zhang Q."/>
            <person name="Datson P."/>
            <person name="De Silva N."/>
            <person name="Gardiner S.E."/>
            <person name="Bassett H."/>
            <person name="Chagne D."/>
            <person name="McCallum J."/>
            <person name="Dzierzon H."/>
            <person name="Deng C."/>
            <person name="Wang Y.Y."/>
            <person name="Barron L."/>
            <person name="Manako K."/>
            <person name="Bowen J."/>
            <person name="Foster T.M."/>
            <person name="Erridge Z.A."/>
            <person name="Tiffin H."/>
            <person name="Waite C.N."/>
            <person name="Davies K.M."/>
            <person name="Grierson E.P."/>
            <person name="Laing W.A."/>
            <person name="Kirk R."/>
            <person name="Chen X."/>
            <person name="Wood M."/>
            <person name="Montefiori M."/>
            <person name="Brummell D.A."/>
            <person name="Schwinn K.E."/>
            <person name="Catanach A."/>
            <person name="Fullerton C."/>
            <person name="Li D."/>
            <person name="Meiyalaghan S."/>
            <person name="Nieuwenhuizen N."/>
            <person name="Read N."/>
            <person name="Prakash R."/>
            <person name="Hunter D."/>
            <person name="Zhang H."/>
            <person name="McKenzie M."/>
            <person name="Knabel M."/>
            <person name="Harris A."/>
            <person name="Allan A.C."/>
            <person name="Gleave A."/>
            <person name="Chen A."/>
            <person name="Janssen B.J."/>
            <person name="Plunkett B."/>
            <person name="Ampomah-Dwamena C."/>
            <person name="Voogd C."/>
            <person name="Leif D."/>
            <person name="Lafferty D."/>
            <person name="Souleyre E.J.F."/>
            <person name="Varkonyi-Gasic E."/>
            <person name="Gambi F."/>
            <person name="Hanley J."/>
            <person name="Yao J.L."/>
            <person name="Cheung J."/>
            <person name="David K.M."/>
            <person name="Warren B."/>
            <person name="Marsh K."/>
            <person name="Snowden K.C."/>
            <person name="Lin-Wang K."/>
            <person name="Brian L."/>
            <person name="Martinez-Sanchez M."/>
            <person name="Wang M."/>
            <person name="Ileperuma N."/>
            <person name="Macnee N."/>
            <person name="Campin R."/>
            <person name="McAtee P."/>
            <person name="Drummond R.S.M."/>
            <person name="Espley R.V."/>
            <person name="Ireland H.S."/>
            <person name="Wu R."/>
            <person name="Atkinson R.G."/>
            <person name="Karunairetnam S."/>
            <person name="Bulley S."/>
            <person name="Chunkath S."/>
            <person name="Hanley Z."/>
            <person name="Storey R."/>
            <person name="Thrimawithana A.H."/>
            <person name="Thomson S."/>
            <person name="David C."/>
            <person name="Testolin R."/>
            <person name="Huang H."/>
            <person name="Hellens R.P."/>
            <person name="Schaffer R.J."/>
        </authorList>
    </citation>
    <scope>NUCLEOTIDE SEQUENCE [LARGE SCALE GENOMIC DNA]</scope>
    <source>
        <strain evidence="7">cv. Red5</strain>
    </source>
</reference>
<dbReference type="Gene3D" id="1.10.8.430">
    <property type="entry name" value="Helical domain of apoptotic protease-activating factors"/>
    <property type="match status" value="1"/>
</dbReference>
<dbReference type="SMART" id="SM00369">
    <property type="entry name" value="LRR_TYP"/>
    <property type="match status" value="6"/>
</dbReference>
<feature type="domain" description="TIR" evidence="5">
    <location>
        <begin position="12"/>
        <end position="172"/>
    </location>
</feature>
<dbReference type="InterPro" id="IPR058192">
    <property type="entry name" value="WHD_ROQ1-like"/>
</dbReference>
<dbReference type="SUPFAM" id="SSF52058">
    <property type="entry name" value="L domain-like"/>
    <property type="match status" value="2"/>
</dbReference>
<dbReference type="Pfam" id="PF23598">
    <property type="entry name" value="LRR_14"/>
    <property type="match status" value="1"/>
</dbReference>
<name>A0A2R6P420_ACTCC</name>
<dbReference type="InterPro" id="IPR035897">
    <property type="entry name" value="Toll_tir_struct_dom_sf"/>
</dbReference>
<dbReference type="PRINTS" id="PR00364">
    <property type="entry name" value="DISEASERSIST"/>
</dbReference>
<dbReference type="SMART" id="SM00382">
    <property type="entry name" value="AAA"/>
    <property type="match status" value="1"/>
</dbReference>
<dbReference type="GO" id="GO:0051707">
    <property type="term" value="P:response to other organism"/>
    <property type="evidence" value="ECO:0007669"/>
    <property type="project" value="UniProtKB-ARBA"/>
</dbReference>
<dbReference type="InterPro" id="IPR032675">
    <property type="entry name" value="LRR_dom_sf"/>
</dbReference>
<reference evidence="6 7" key="1">
    <citation type="submission" date="2017-07" db="EMBL/GenBank/DDBJ databases">
        <title>An improved, manually edited Actinidia chinensis var. chinensis (kiwifruit) genome highlights the challenges associated with draft genomes and gene prediction in plants.</title>
        <authorList>
            <person name="Pilkington S."/>
            <person name="Crowhurst R."/>
            <person name="Hilario E."/>
            <person name="Nardozza S."/>
            <person name="Fraser L."/>
            <person name="Peng Y."/>
            <person name="Gunaseelan K."/>
            <person name="Simpson R."/>
            <person name="Tahir J."/>
            <person name="Deroles S."/>
            <person name="Templeton K."/>
            <person name="Luo Z."/>
            <person name="Davy M."/>
            <person name="Cheng C."/>
            <person name="Mcneilage M."/>
            <person name="Scaglione D."/>
            <person name="Liu Y."/>
            <person name="Zhang Q."/>
            <person name="Datson P."/>
            <person name="De Silva N."/>
            <person name="Gardiner S."/>
            <person name="Bassett H."/>
            <person name="Chagne D."/>
            <person name="Mccallum J."/>
            <person name="Dzierzon H."/>
            <person name="Deng C."/>
            <person name="Wang Y.-Y."/>
            <person name="Barron N."/>
            <person name="Manako K."/>
            <person name="Bowen J."/>
            <person name="Foster T."/>
            <person name="Erridge Z."/>
            <person name="Tiffin H."/>
            <person name="Waite C."/>
            <person name="Davies K."/>
            <person name="Grierson E."/>
            <person name="Laing W."/>
            <person name="Kirk R."/>
            <person name="Chen X."/>
            <person name="Wood M."/>
            <person name="Montefiori M."/>
            <person name="Brummell D."/>
            <person name="Schwinn K."/>
            <person name="Catanach A."/>
            <person name="Fullerton C."/>
            <person name="Li D."/>
            <person name="Meiyalaghan S."/>
            <person name="Nieuwenhuizen N."/>
            <person name="Read N."/>
            <person name="Prakash R."/>
            <person name="Hunter D."/>
            <person name="Zhang H."/>
            <person name="Mckenzie M."/>
            <person name="Knabel M."/>
            <person name="Harris A."/>
            <person name="Allan A."/>
            <person name="Chen A."/>
            <person name="Janssen B."/>
            <person name="Plunkett B."/>
            <person name="Dwamena C."/>
            <person name="Voogd C."/>
            <person name="Leif D."/>
            <person name="Lafferty D."/>
            <person name="Souleyre E."/>
            <person name="Varkonyi-Gasic E."/>
            <person name="Gambi F."/>
            <person name="Hanley J."/>
            <person name="Yao J.-L."/>
            <person name="Cheung J."/>
            <person name="David K."/>
            <person name="Warren B."/>
            <person name="Marsh K."/>
            <person name="Snowden K."/>
            <person name="Lin-Wang K."/>
            <person name="Brian L."/>
            <person name="Martinez-Sanchez M."/>
            <person name="Wang M."/>
            <person name="Ileperuma N."/>
            <person name="Macnee N."/>
            <person name="Campin R."/>
            <person name="Mcatee P."/>
            <person name="Drummond R."/>
            <person name="Espley R."/>
            <person name="Ireland H."/>
            <person name="Wu R."/>
            <person name="Atkinson R."/>
            <person name="Karunairetnam S."/>
            <person name="Bulley S."/>
            <person name="Chunkath S."/>
            <person name="Hanley Z."/>
            <person name="Storey R."/>
            <person name="Thrimawithana A."/>
            <person name="Thomson S."/>
            <person name="David C."/>
            <person name="Testolin R."/>
        </authorList>
    </citation>
    <scope>NUCLEOTIDE SEQUENCE [LARGE SCALE GENOMIC DNA]</scope>
    <source>
        <strain evidence="7">cv. Red5</strain>
        <tissue evidence="6">Young leaf</tissue>
    </source>
</reference>
<dbReference type="FunCoup" id="A0A2R6P420">
    <property type="interactions" value="193"/>
</dbReference>
<dbReference type="InterPro" id="IPR027417">
    <property type="entry name" value="P-loop_NTPase"/>
</dbReference>
<dbReference type="InterPro" id="IPR003593">
    <property type="entry name" value="AAA+_ATPase"/>
</dbReference>
<sequence length="1427" mass="161345">MAENDSKPAFRLRWDVFLSFRGEDTRDGFTARLYTELEGRGVRVFRDNDGLTQGDEIAPSLLDAIADSAAAIVILSCRYASSRWCLEELATICEYRRLILPVFYQVDPSDVRRQRGPFEDDFRTLEGRFGERKVARWRDAMEKAGGISGWVFLKSEERQLIQLLVKRILGELSNSPMGLALHTVGLNSRIEELTRVLDVKSNGVRVLGFHGMGGVGKTTLAKALYNQLVSHFEHRSFISNVRETSVQENGLASLQSKLLADLSLASSTASVNDVKAGKIAIERVLHEKRVLVVLDDVDNVSQLGALAARREWFYEGSRIIITTRDRDVLLAHYVDEIYEVKELGSSDSLELFCYHALRRKIASETFLNLSRQIVSLTGGLPLALEVFGSFLFDKRRVEEWEDALQKLKQIRPRHLQDVLKISFNGLDEEEKCVFLDIACLFVNIGMKRNEAIDVVKGCGFRAEVAINVLIARSLIKITEDEILRMHDQIRDMGRQIVCHESLEDPGKRSRLWDRGEIMTVLKDRMGTRWTQGIILNFEETNFFKGKISTSISWDVFRKTPNLTSVVTYLMEIYKGCFRYGAKKEGEVILQTEPFQSMVSLRLLQLSNVRLEGNFKCVPPELKWLQWRRCPLRNLPTNFCPQNLTVLDLSESKIESVFGWRWWCWFNNKVAENLMIMNLHGCYNLTAVPDLSRHRALEKLILERCTSLTTIHKSLGDVTTLRHLNLRDCSNLVNFPNDVSGLKHMDTLILSGCSKLKELPHDLRGLSSLRELLIDKTAIEKLPESIFRLTKLEVLSLNDCQSLKQLPIHIGRLSSLRDLSLNGSVLEELPDSIGLLLNLEKLSLMWCKSLATIPDSVCNLKSLTQFWLNGSSVKELPASIGSLLYLKDLSLGNCSSLTKLPATIGELACIVELQLDGTSIVDLPDQIKGLKSLEKLEMRDCKSLTSLPESIGHLLNLSMLIIVNAAITELPESIGMLENLVTLRLNKCVQLCRLPSSIGKLKFLHHLHMAGTSVTELPENFGMLSRLIILKMAKKPYREVSQSRENTELPKPILLPSSFSNLSLLKELDARAWKISGKIPDDFEKLSFLEILNLGHNDFHSLPCSLRGLTILKKLFVPHCKYLKGLPPLPSSLLELNAENCTALKIMHDISNLENLQDLNLANCEKLMGVPGLECLKSLRRLHMSGCSSCFSVAKAKLDKLALKNLYNLSVPGSEIPDWFTPEVVRYLKPKNRVIKAVIVGVIVSVNHQIPDDLRDQLPVVAGIEIKILRVNKPEPVYRTGPFLAGVPKNDDDHFYLCRYLDYHPLVSLLQEGDKVQVAMQDPPCVKGVQLKKWGIHLVFEYDDDYVGDEKSLHESEQSVSQKLATFMGSSEDVNRILNSGSEAEREKQERKRGEELIRKNGKSFVLLLVILLSFFMLLSWLVFGFYS</sequence>
<feature type="transmembrane region" description="Helical" evidence="4">
    <location>
        <begin position="1404"/>
        <end position="1426"/>
    </location>
</feature>
<evidence type="ECO:0000256" key="4">
    <source>
        <dbReference type="SAM" id="Phobius"/>
    </source>
</evidence>
<evidence type="ECO:0000256" key="1">
    <source>
        <dbReference type="ARBA" id="ARBA00022614"/>
    </source>
</evidence>
<dbReference type="Gene3D" id="3.40.50.300">
    <property type="entry name" value="P-loop containing nucleotide triphosphate hydrolases"/>
    <property type="match status" value="1"/>
</dbReference>
<dbReference type="Pfam" id="PF00931">
    <property type="entry name" value="NB-ARC"/>
    <property type="match status" value="1"/>
</dbReference>
<accession>A0A2R6P420</accession>
<keyword evidence="3" id="KW-0611">Plant defense</keyword>